<keyword evidence="2" id="KW-1185">Reference proteome</keyword>
<proteinExistence type="predicted"/>
<organism evidence="1 2">
    <name type="scientific">Malus domestica</name>
    <name type="common">Apple</name>
    <name type="synonym">Pyrus malus</name>
    <dbReference type="NCBI Taxonomy" id="3750"/>
    <lineage>
        <taxon>Eukaryota</taxon>
        <taxon>Viridiplantae</taxon>
        <taxon>Streptophyta</taxon>
        <taxon>Embryophyta</taxon>
        <taxon>Tracheophyta</taxon>
        <taxon>Spermatophyta</taxon>
        <taxon>Magnoliopsida</taxon>
        <taxon>eudicotyledons</taxon>
        <taxon>Gunneridae</taxon>
        <taxon>Pentapetalae</taxon>
        <taxon>rosids</taxon>
        <taxon>fabids</taxon>
        <taxon>Rosales</taxon>
        <taxon>Rosaceae</taxon>
        <taxon>Amygdaloideae</taxon>
        <taxon>Maleae</taxon>
        <taxon>Malus</taxon>
    </lineage>
</organism>
<dbReference type="Proteomes" id="UP000290289">
    <property type="component" value="Chromosome 16"/>
</dbReference>
<evidence type="ECO:0000313" key="1">
    <source>
        <dbReference type="EMBL" id="RXH70376.1"/>
    </source>
</evidence>
<reference evidence="1 2" key="1">
    <citation type="submission" date="2018-10" db="EMBL/GenBank/DDBJ databases">
        <title>A high-quality apple genome assembly.</title>
        <authorList>
            <person name="Hu J."/>
        </authorList>
    </citation>
    <scope>NUCLEOTIDE SEQUENCE [LARGE SCALE GENOMIC DNA]</scope>
    <source>
        <strain evidence="2">cv. HFTH1</strain>
        <tissue evidence="1">Young leaf</tissue>
    </source>
</reference>
<dbReference type="EMBL" id="RDQH01000342">
    <property type="protein sequence ID" value="RXH70376.1"/>
    <property type="molecule type" value="Genomic_DNA"/>
</dbReference>
<name>A0A498HFY3_MALDO</name>
<gene>
    <name evidence="1" type="ORF">DVH24_007632</name>
</gene>
<comment type="caution">
    <text evidence="1">The sequence shown here is derived from an EMBL/GenBank/DDBJ whole genome shotgun (WGS) entry which is preliminary data.</text>
</comment>
<dbReference type="AlphaFoldDB" id="A0A498HFY3"/>
<sequence length="83" mass="9380">MGFQNLVNEDSVQVVNAMQNFSRYMSHVRSVVVVEDVKSLMVGIIGAFSTHVPRQANEIAHRLTHTVLFSGSFCSWLELPFIR</sequence>
<accession>A0A498HFY3</accession>
<evidence type="ECO:0008006" key="3">
    <source>
        <dbReference type="Google" id="ProtNLM"/>
    </source>
</evidence>
<protein>
    <recommendedName>
        <fullName evidence="3">RNase H type-1 domain-containing protein</fullName>
    </recommendedName>
</protein>
<evidence type="ECO:0000313" key="2">
    <source>
        <dbReference type="Proteomes" id="UP000290289"/>
    </source>
</evidence>